<reference evidence="2" key="1">
    <citation type="submission" date="2015-10" db="EMBL/GenBank/DDBJ databases">
        <title>Niche specialization of a soil ammonia-oxidizing archaeon, Candidatus Nitrosocosmicus oleophilus.</title>
        <authorList>
            <person name="Jung M.-Y."/>
            <person name="Rhee S.-K."/>
        </authorList>
    </citation>
    <scope>NUCLEOTIDE SEQUENCE [LARGE SCALE GENOMIC DNA]</scope>
    <source>
        <strain evidence="2">MY3</strain>
    </source>
</reference>
<evidence type="ECO:0000313" key="2">
    <source>
        <dbReference type="Proteomes" id="UP000058925"/>
    </source>
</evidence>
<dbReference type="Proteomes" id="UP000058925">
    <property type="component" value="Chromosome"/>
</dbReference>
<dbReference type="AlphaFoldDB" id="A0A654LZE4"/>
<evidence type="ECO:0000313" key="1">
    <source>
        <dbReference type="EMBL" id="ALI35796.1"/>
    </source>
</evidence>
<accession>A0A654LZE4</accession>
<organism evidence="1 2">
    <name type="scientific">Candidatus Nitrosocosmicus oleophilus</name>
    <dbReference type="NCBI Taxonomy" id="1353260"/>
    <lineage>
        <taxon>Archaea</taxon>
        <taxon>Nitrososphaerota</taxon>
        <taxon>Nitrososphaeria</taxon>
        <taxon>Nitrososphaerales</taxon>
        <taxon>Nitrososphaeraceae</taxon>
        <taxon>Candidatus Nitrosocosmicus</taxon>
    </lineage>
</organism>
<gene>
    <name evidence="1" type="ORF">NMY3_01593</name>
</gene>
<proteinExistence type="predicted"/>
<sequence>MQTTFIEDKFRVKKGHSNPSFLDPVEDLTIAFLYTLLYMT</sequence>
<dbReference type="EMBL" id="CP012850">
    <property type="protein sequence ID" value="ALI35796.1"/>
    <property type="molecule type" value="Genomic_DNA"/>
</dbReference>
<dbReference type="KEGG" id="taa:NMY3_01593"/>
<keyword evidence="2" id="KW-1185">Reference proteome</keyword>
<name>A0A654LZE4_9ARCH</name>
<protein>
    <submittedName>
        <fullName evidence="1">Uncharacterized protein</fullName>
    </submittedName>
</protein>